<keyword evidence="2" id="KW-0456">Lyase</keyword>
<dbReference type="Gene3D" id="1.10.12.10">
    <property type="entry name" value="Lyase 2-enoyl-coa Hydratase, Chain A, domain 2"/>
    <property type="match status" value="1"/>
</dbReference>
<evidence type="ECO:0000313" key="4">
    <source>
        <dbReference type="EMBL" id="CDW76011.1"/>
    </source>
</evidence>
<comment type="similarity">
    <text evidence="1 3">Belongs to the enoyl-CoA hydratase/isomerase family.</text>
</comment>
<dbReference type="FunFam" id="3.90.226.10:FF:000009">
    <property type="entry name" value="Carnitinyl-CoA dehydratase"/>
    <property type="match status" value="1"/>
</dbReference>
<reference evidence="4 5" key="1">
    <citation type="submission" date="2014-06" db="EMBL/GenBank/DDBJ databases">
        <authorList>
            <person name="Swart Estienne"/>
        </authorList>
    </citation>
    <scope>NUCLEOTIDE SEQUENCE [LARGE SCALE GENOMIC DNA]</scope>
    <source>
        <strain evidence="4 5">130c</strain>
    </source>
</reference>
<dbReference type="AlphaFoldDB" id="A0A078A178"/>
<keyword evidence="5" id="KW-1185">Reference proteome</keyword>
<dbReference type="OrthoDB" id="410701at2759"/>
<dbReference type="GO" id="GO:0006635">
    <property type="term" value="P:fatty acid beta-oxidation"/>
    <property type="evidence" value="ECO:0007669"/>
    <property type="project" value="TreeGrafter"/>
</dbReference>
<name>A0A078A178_STYLE</name>
<dbReference type="PANTHER" id="PTHR11941:SF171">
    <property type="entry name" value="SD19268P"/>
    <property type="match status" value="1"/>
</dbReference>
<proteinExistence type="inferred from homology"/>
<dbReference type="PANTHER" id="PTHR11941">
    <property type="entry name" value="ENOYL-COA HYDRATASE-RELATED"/>
    <property type="match status" value="1"/>
</dbReference>
<dbReference type="Pfam" id="PF00378">
    <property type="entry name" value="ECH_1"/>
    <property type="match status" value="1"/>
</dbReference>
<dbReference type="SUPFAM" id="SSF52096">
    <property type="entry name" value="ClpP/crotonase"/>
    <property type="match status" value="1"/>
</dbReference>
<sequence>MLKIAKRFLSQNVERHLLVEKLDKGVVVFSLNREKSRNALSRLLLQQLEEACHENVEANAIILKSQAPGMFCAGADLKERKEMTEFEVRQTLRKLKASFMLFENLPCPTISILDGAALGGGLELALCSDIRIATKQAQLGLPETSLAIIPGAGGTQRLPRLIGASKAKELIFTGDRLTGDDALRMGLVNHVADDYEQAYQKAIEIANKIGEKGPIAIKAAKQAISYGMNMDLRSGLELEEACYAKTIHTEDRMEGLKAFAEKRKPVYKGK</sequence>
<dbReference type="OMA" id="YEQAHAW"/>
<gene>
    <name evidence="4" type="primary">Contig755.g826</name>
    <name evidence="4" type="ORF">STYLEM_5007</name>
</gene>
<evidence type="ECO:0000256" key="1">
    <source>
        <dbReference type="ARBA" id="ARBA00005254"/>
    </source>
</evidence>
<dbReference type="Gene3D" id="3.90.226.10">
    <property type="entry name" value="2-enoyl-CoA Hydratase, Chain A, domain 1"/>
    <property type="match status" value="1"/>
</dbReference>
<dbReference type="FunFam" id="1.10.12.10:FF:000001">
    <property type="entry name" value="Probable enoyl-CoA hydratase, mitochondrial"/>
    <property type="match status" value="1"/>
</dbReference>
<dbReference type="PROSITE" id="PS00166">
    <property type="entry name" value="ENOYL_COA_HYDRATASE"/>
    <property type="match status" value="1"/>
</dbReference>
<organism evidence="4 5">
    <name type="scientific">Stylonychia lemnae</name>
    <name type="common">Ciliate</name>
    <dbReference type="NCBI Taxonomy" id="5949"/>
    <lineage>
        <taxon>Eukaryota</taxon>
        <taxon>Sar</taxon>
        <taxon>Alveolata</taxon>
        <taxon>Ciliophora</taxon>
        <taxon>Intramacronucleata</taxon>
        <taxon>Spirotrichea</taxon>
        <taxon>Stichotrichia</taxon>
        <taxon>Sporadotrichida</taxon>
        <taxon>Oxytrichidae</taxon>
        <taxon>Stylonychinae</taxon>
        <taxon>Stylonychia</taxon>
    </lineage>
</organism>
<accession>A0A078A178</accession>
<dbReference type="Proteomes" id="UP000039865">
    <property type="component" value="Unassembled WGS sequence"/>
</dbReference>
<evidence type="ECO:0000256" key="3">
    <source>
        <dbReference type="RuleBase" id="RU003707"/>
    </source>
</evidence>
<dbReference type="InterPro" id="IPR029045">
    <property type="entry name" value="ClpP/crotonase-like_dom_sf"/>
</dbReference>
<evidence type="ECO:0000256" key="2">
    <source>
        <dbReference type="ARBA" id="ARBA00023239"/>
    </source>
</evidence>
<evidence type="ECO:0000313" key="5">
    <source>
        <dbReference type="Proteomes" id="UP000039865"/>
    </source>
</evidence>
<dbReference type="CDD" id="cd06558">
    <property type="entry name" value="crotonase-like"/>
    <property type="match status" value="1"/>
</dbReference>
<dbReference type="InterPro" id="IPR018376">
    <property type="entry name" value="Enoyl-CoA_hyd/isom_CS"/>
</dbReference>
<protein>
    <submittedName>
        <fullName evidence="4">Methylglutaconyl-mitochondrial-like</fullName>
    </submittedName>
</protein>
<dbReference type="InterPro" id="IPR014748">
    <property type="entry name" value="Enoyl-CoA_hydra_C"/>
</dbReference>
<dbReference type="GO" id="GO:0016836">
    <property type="term" value="F:hydro-lyase activity"/>
    <property type="evidence" value="ECO:0007669"/>
    <property type="project" value="UniProtKB-ARBA"/>
</dbReference>
<dbReference type="GO" id="GO:0005739">
    <property type="term" value="C:mitochondrion"/>
    <property type="evidence" value="ECO:0007669"/>
    <property type="project" value="TreeGrafter"/>
</dbReference>
<dbReference type="InParanoid" id="A0A078A178"/>
<dbReference type="InterPro" id="IPR001753">
    <property type="entry name" value="Enoyl-CoA_hydra/iso"/>
</dbReference>
<dbReference type="EMBL" id="CCKQ01004858">
    <property type="protein sequence ID" value="CDW76011.1"/>
    <property type="molecule type" value="Genomic_DNA"/>
</dbReference>